<dbReference type="AlphaFoldDB" id="A0A382SG65"/>
<proteinExistence type="predicted"/>
<evidence type="ECO:0000259" key="1">
    <source>
        <dbReference type="PROSITE" id="PS51384"/>
    </source>
</evidence>
<dbReference type="InterPro" id="IPR017938">
    <property type="entry name" value="Riboflavin_synthase-like_b-brl"/>
</dbReference>
<accession>A0A382SG65</accession>
<dbReference type="InterPro" id="IPR017927">
    <property type="entry name" value="FAD-bd_FR_type"/>
</dbReference>
<dbReference type="InterPro" id="IPR051930">
    <property type="entry name" value="FNR_type-1"/>
</dbReference>
<dbReference type="EMBL" id="UINC01128590">
    <property type="protein sequence ID" value="SVD08445.1"/>
    <property type="molecule type" value="Genomic_DNA"/>
</dbReference>
<reference evidence="2" key="1">
    <citation type="submission" date="2018-05" db="EMBL/GenBank/DDBJ databases">
        <authorList>
            <person name="Lanie J.A."/>
            <person name="Ng W.-L."/>
            <person name="Kazmierczak K.M."/>
            <person name="Andrzejewski T.M."/>
            <person name="Davidsen T.M."/>
            <person name="Wayne K.J."/>
            <person name="Tettelin H."/>
            <person name="Glass J.I."/>
            <person name="Rusch D."/>
            <person name="Podicherti R."/>
            <person name="Tsui H.-C.T."/>
            <person name="Winkler M.E."/>
        </authorList>
    </citation>
    <scope>NUCLEOTIDE SEQUENCE</scope>
</reference>
<dbReference type="PROSITE" id="PS51384">
    <property type="entry name" value="FAD_FR"/>
    <property type="match status" value="1"/>
</dbReference>
<gene>
    <name evidence="2" type="ORF">METZ01_LOCUS361299</name>
</gene>
<dbReference type="InterPro" id="IPR008333">
    <property type="entry name" value="Cbr1-like_FAD-bd_dom"/>
</dbReference>
<dbReference type="PANTHER" id="PTHR47878">
    <property type="entry name" value="OXIDOREDUCTASE FAD/NAD(P)-BINDING DOMAIN PROTEIN"/>
    <property type="match status" value="1"/>
</dbReference>
<feature type="non-terminal residue" evidence="2">
    <location>
        <position position="110"/>
    </location>
</feature>
<protein>
    <recommendedName>
        <fullName evidence="1">FAD-binding FR-type domain-containing protein</fullName>
    </recommendedName>
</protein>
<evidence type="ECO:0000313" key="2">
    <source>
        <dbReference type="EMBL" id="SVD08445.1"/>
    </source>
</evidence>
<dbReference type="Gene3D" id="2.40.30.10">
    <property type="entry name" value="Translation factors"/>
    <property type="match status" value="1"/>
</dbReference>
<dbReference type="GO" id="GO:0016491">
    <property type="term" value="F:oxidoreductase activity"/>
    <property type="evidence" value="ECO:0007669"/>
    <property type="project" value="InterPro"/>
</dbReference>
<sequence length="110" mass="12397">MAEIIKRVDITPELWKIWIKPDNNLPFVPGQYCTIGAEMIERPYSIASSPDETAIELFVDLLPFPEGKLTPILYELGVGDKLTLRPRAKGRFVLQPQFKQHVFLGTGTGI</sequence>
<dbReference type="Pfam" id="PF00970">
    <property type="entry name" value="FAD_binding_6"/>
    <property type="match status" value="1"/>
</dbReference>
<feature type="domain" description="FAD-binding FR-type" evidence="1">
    <location>
        <begin position="1"/>
        <end position="95"/>
    </location>
</feature>
<dbReference type="PANTHER" id="PTHR47878:SF2">
    <property type="entry name" value="OXIDOREDUCTASE FAD_NAD(P)-BINDING DOMAIN PROTEIN"/>
    <property type="match status" value="1"/>
</dbReference>
<name>A0A382SG65_9ZZZZ</name>
<dbReference type="SUPFAM" id="SSF63380">
    <property type="entry name" value="Riboflavin synthase domain-like"/>
    <property type="match status" value="1"/>
</dbReference>
<organism evidence="2">
    <name type="scientific">marine metagenome</name>
    <dbReference type="NCBI Taxonomy" id="408172"/>
    <lineage>
        <taxon>unclassified sequences</taxon>
        <taxon>metagenomes</taxon>
        <taxon>ecological metagenomes</taxon>
    </lineage>
</organism>